<accession>A0AA41U022</accession>
<name>A0AA41U022_9ACTN</name>
<dbReference type="Pfam" id="PF16466">
    <property type="entry name" value="DUF5047"/>
    <property type="match status" value="1"/>
</dbReference>
<protein>
    <submittedName>
        <fullName evidence="2">DUF5047 domain-containing protein</fullName>
    </submittedName>
</protein>
<dbReference type="Proteomes" id="UP001165378">
    <property type="component" value="Unassembled WGS sequence"/>
</dbReference>
<feature type="domain" description="DUF5047" evidence="1">
    <location>
        <begin position="39"/>
        <end position="160"/>
    </location>
</feature>
<dbReference type="AlphaFoldDB" id="A0AA41U022"/>
<proteinExistence type="predicted"/>
<sequence length="372" mass="40242">MRARSPAWDYVIPSCHGIAAEVTSWRSGVQLGAVPLLGGEITYDDTALLRRRLTLSVPNRMPDGRSFDPGDDAAAPLAVYGSRLRVMAGIVHPNGSTELLRHGWYLVTEWERDEAARTVEVTAVDLAQLLDDARHLGTESPPAGSTYAAEFTRLVDGLLPVRIAPGLPDRRIPPGTVWDRERPKNLTELCRAWGARWFIDDDGYATAAPAYSDVTPATPTDVRFVSGRRGTVVNRRRAASRDRLYNAVVATGKAPPESSSYAPSAVATIDSGPIAWDGPYGRKPRFYQSDLLVTNDQCQEAARNILARSSSVSRSEPITAVPDPALELGDVAQVLTGGQSFTGRVSSIKLPLIADGPMEVTVTNQPAQEEES</sequence>
<dbReference type="RefSeq" id="WP_235053657.1">
    <property type="nucleotide sequence ID" value="NZ_JAKFHA010000011.1"/>
</dbReference>
<organism evidence="2 3">
    <name type="scientific">Yinghuangia soli</name>
    <dbReference type="NCBI Taxonomy" id="2908204"/>
    <lineage>
        <taxon>Bacteria</taxon>
        <taxon>Bacillati</taxon>
        <taxon>Actinomycetota</taxon>
        <taxon>Actinomycetes</taxon>
        <taxon>Kitasatosporales</taxon>
        <taxon>Streptomycetaceae</taxon>
        <taxon>Yinghuangia</taxon>
    </lineage>
</organism>
<evidence type="ECO:0000313" key="2">
    <source>
        <dbReference type="EMBL" id="MCF2529378.1"/>
    </source>
</evidence>
<gene>
    <name evidence="2" type="ORF">LZ495_19460</name>
</gene>
<comment type="caution">
    <text evidence="2">The sequence shown here is derived from an EMBL/GenBank/DDBJ whole genome shotgun (WGS) entry which is preliminary data.</text>
</comment>
<evidence type="ECO:0000259" key="1">
    <source>
        <dbReference type="Pfam" id="PF16466"/>
    </source>
</evidence>
<dbReference type="EMBL" id="JAKFHA010000011">
    <property type="protein sequence ID" value="MCF2529378.1"/>
    <property type="molecule type" value="Genomic_DNA"/>
</dbReference>
<reference evidence="2" key="1">
    <citation type="submission" date="2022-01" db="EMBL/GenBank/DDBJ databases">
        <title>Genome-Based Taxonomic Classification of the Phylum Actinobacteria.</title>
        <authorList>
            <person name="Gao Y."/>
        </authorList>
    </citation>
    <scope>NUCLEOTIDE SEQUENCE</scope>
    <source>
        <strain evidence="2">KLBMP 8922</strain>
    </source>
</reference>
<evidence type="ECO:0000313" key="3">
    <source>
        <dbReference type="Proteomes" id="UP001165378"/>
    </source>
</evidence>
<dbReference type="InterPro" id="IPR032490">
    <property type="entry name" value="DUF5047"/>
</dbReference>
<keyword evidence="3" id="KW-1185">Reference proteome</keyword>